<feature type="compositionally biased region" description="Low complexity" evidence="1">
    <location>
        <begin position="19"/>
        <end position="30"/>
    </location>
</feature>
<feature type="region of interest" description="Disordered" evidence="1">
    <location>
        <begin position="16"/>
        <end position="64"/>
    </location>
</feature>
<reference evidence="2 4" key="1">
    <citation type="submission" date="2020-02" db="EMBL/GenBank/DDBJ databases">
        <authorList>
            <person name="Ferguson B K."/>
        </authorList>
    </citation>
    <scope>NUCLEOTIDE SEQUENCE [LARGE SCALE GENOMIC DNA]</scope>
</reference>
<evidence type="ECO:0000313" key="2">
    <source>
        <dbReference type="EMBL" id="CAB0017751.1"/>
    </source>
</evidence>
<protein>
    <submittedName>
        <fullName evidence="2">Uncharacterized protein</fullName>
    </submittedName>
</protein>
<gene>
    <name evidence="2" type="ORF">NTEN_LOCUS21700</name>
    <name evidence="3" type="ORF">NTEN_LOCUS21701</name>
</gene>
<feature type="non-terminal residue" evidence="2">
    <location>
        <position position="1"/>
    </location>
</feature>
<evidence type="ECO:0000256" key="1">
    <source>
        <dbReference type="SAM" id="MobiDB-lite"/>
    </source>
</evidence>
<proteinExistence type="predicted"/>
<keyword evidence="4" id="KW-1185">Reference proteome</keyword>
<name>A0A6H5HKM6_9HEMI</name>
<dbReference type="Proteomes" id="UP000479000">
    <property type="component" value="Unassembled WGS sequence"/>
</dbReference>
<evidence type="ECO:0000313" key="4">
    <source>
        <dbReference type="Proteomes" id="UP000479000"/>
    </source>
</evidence>
<organism evidence="2 4">
    <name type="scientific">Nesidiocoris tenuis</name>
    <dbReference type="NCBI Taxonomy" id="355587"/>
    <lineage>
        <taxon>Eukaryota</taxon>
        <taxon>Metazoa</taxon>
        <taxon>Ecdysozoa</taxon>
        <taxon>Arthropoda</taxon>
        <taxon>Hexapoda</taxon>
        <taxon>Insecta</taxon>
        <taxon>Pterygota</taxon>
        <taxon>Neoptera</taxon>
        <taxon>Paraneoptera</taxon>
        <taxon>Hemiptera</taxon>
        <taxon>Heteroptera</taxon>
        <taxon>Panheteroptera</taxon>
        <taxon>Cimicomorpha</taxon>
        <taxon>Miridae</taxon>
        <taxon>Dicyphina</taxon>
        <taxon>Nesidiocoris</taxon>
    </lineage>
</organism>
<dbReference type="EMBL" id="CADCXU010031914">
    <property type="protein sequence ID" value="CAB0017751.1"/>
    <property type="molecule type" value="Genomic_DNA"/>
</dbReference>
<sequence length="64" mass="7244">RYLDLLERTVTGPPRLLRAAQGLESEAAQEGAEEEEGEEGEEYGEEEEDPPSLREVYNLGDYEE</sequence>
<evidence type="ECO:0000313" key="3">
    <source>
        <dbReference type="EMBL" id="CAB0017752.1"/>
    </source>
</evidence>
<dbReference type="EMBL" id="CADCXU010031916">
    <property type="protein sequence ID" value="CAB0017752.1"/>
    <property type="molecule type" value="Genomic_DNA"/>
</dbReference>
<feature type="compositionally biased region" description="Acidic residues" evidence="1">
    <location>
        <begin position="31"/>
        <end position="50"/>
    </location>
</feature>
<dbReference type="AlphaFoldDB" id="A0A6H5HKM6"/>
<accession>A0A6H5HKM6</accession>